<evidence type="ECO:0000313" key="3">
    <source>
        <dbReference type="EMBL" id="SMH38421.1"/>
    </source>
</evidence>
<dbReference type="InterPro" id="IPR011990">
    <property type="entry name" value="TPR-like_helical_dom_sf"/>
</dbReference>
<evidence type="ECO:0000313" key="4">
    <source>
        <dbReference type="Proteomes" id="UP000193083"/>
    </source>
</evidence>
<keyword evidence="3" id="KW-0489">Methyltransferase</keyword>
<dbReference type="Gene3D" id="3.40.50.150">
    <property type="entry name" value="Vaccinia Virus protein VP39"/>
    <property type="match status" value="1"/>
</dbReference>
<protein>
    <submittedName>
        <fullName evidence="3">Predicted methyltransferase, contains TPR repeat</fullName>
    </submittedName>
</protein>
<dbReference type="InterPro" id="IPR029063">
    <property type="entry name" value="SAM-dependent_MTases_sf"/>
</dbReference>
<dbReference type="PANTHER" id="PTHR43861:SF1">
    <property type="entry name" value="TRANS-ACONITATE 2-METHYLTRANSFERASE"/>
    <property type="match status" value="1"/>
</dbReference>
<proteinExistence type="predicted"/>
<name>A0A1X7NKJ9_9HYPH</name>
<keyword evidence="1" id="KW-0802">TPR repeat</keyword>
<dbReference type="SUPFAM" id="SSF48452">
    <property type="entry name" value="TPR-like"/>
    <property type="match status" value="1"/>
</dbReference>
<gene>
    <name evidence="3" type="ORF">SAMN02982922_2051</name>
</gene>
<dbReference type="EMBL" id="FXBL01000004">
    <property type="protein sequence ID" value="SMH38421.1"/>
    <property type="molecule type" value="Genomic_DNA"/>
</dbReference>
<dbReference type="Gene3D" id="1.25.40.10">
    <property type="entry name" value="Tetratricopeptide repeat domain"/>
    <property type="match status" value="1"/>
</dbReference>
<dbReference type="RefSeq" id="WP_085464072.1">
    <property type="nucleotide sequence ID" value="NZ_FXBL01000004.1"/>
</dbReference>
<dbReference type="SUPFAM" id="SSF53335">
    <property type="entry name" value="S-adenosyl-L-methionine-dependent methyltransferases"/>
    <property type="match status" value="1"/>
</dbReference>
<reference evidence="3 4" key="1">
    <citation type="submission" date="2017-04" db="EMBL/GenBank/DDBJ databases">
        <authorList>
            <person name="Afonso C.L."/>
            <person name="Miller P.J."/>
            <person name="Scott M.A."/>
            <person name="Spackman E."/>
            <person name="Goraichik I."/>
            <person name="Dimitrov K.M."/>
            <person name="Suarez D.L."/>
            <person name="Swayne D.E."/>
        </authorList>
    </citation>
    <scope>NUCLEOTIDE SEQUENCE [LARGE SCALE GENOMIC DNA]</scope>
    <source>
        <strain evidence="3 4">B5P</strain>
    </source>
</reference>
<evidence type="ECO:0000256" key="1">
    <source>
        <dbReference type="PROSITE-ProRule" id="PRU00339"/>
    </source>
</evidence>
<dbReference type="InterPro" id="IPR013216">
    <property type="entry name" value="Methyltransf_11"/>
</dbReference>
<evidence type="ECO:0000259" key="2">
    <source>
        <dbReference type="Pfam" id="PF08241"/>
    </source>
</evidence>
<accession>A0A1X7NKJ9</accession>
<dbReference type="OrthoDB" id="465636at2"/>
<dbReference type="Proteomes" id="UP000193083">
    <property type="component" value="Unassembled WGS sequence"/>
</dbReference>
<dbReference type="PANTHER" id="PTHR43861">
    <property type="entry name" value="TRANS-ACONITATE 2-METHYLTRANSFERASE-RELATED"/>
    <property type="match status" value="1"/>
</dbReference>
<feature type="repeat" description="TPR" evidence="1">
    <location>
        <begin position="47"/>
        <end position="80"/>
    </location>
</feature>
<dbReference type="InterPro" id="IPR019734">
    <property type="entry name" value="TPR_rpt"/>
</dbReference>
<dbReference type="SMART" id="SM00028">
    <property type="entry name" value="TPR"/>
    <property type="match status" value="1"/>
</dbReference>
<dbReference type="AlphaFoldDB" id="A0A1X7NKJ9"/>
<keyword evidence="4" id="KW-1185">Reference proteome</keyword>
<sequence>MKPFDPSSGDALADRRADFADMLLQSGDAAAAAELMLQALEKAPGWAYGWFRLGEMHEAAGAVAPAAEAFRMALKLDPEDHAGAVLKLHLAGAAEDPEAMPAAFVETLFDQYAGKFETSLVVKLGYRAPELLFDAVKAAHPGRFACAVDLGCGTGLMGERLHQLCDRLEGYDLSTGMLKVARAKGIYDVLEQADLAVLSFDAPRADLAAAADVYMYVGALETAYANARTMLMPGGLFAFSVEKLDEADGFALRETRRYAHSRAYVERCLSDAGFRLLSLSEATIRKDREQAVTGMIVVACVI</sequence>
<dbReference type="PROSITE" id="PS50005">
    <property type="entry name" value="TPR"/>
    <property type="match status" value="1"/>
</dbReference>
<feature type="domain" description="Methyltransferase type 11" evidence="2">
    <location>
        <begin position="148"/>
        <end position="239"/>
    </location>
</feature>
<keyword evidence="3" id="KW-0808">Transferase</keyword>
<organism evidence="3 4">
    <name type="scientific">Mesorhizobium australicum</name>
    <dbReference type="NCBI Taxonomy" id="536018"/>
    <lineage>
        <taxon>Bacteria</taxon>
        <taxon>Pseudomonadati</taxon>
        <taxon>Pseudomonadota</taxon>
        <taxon>Alphaproteobacteria</taxon>
        <taxon>Hyphomicrobiales</taxon>
        <taxon>Phyllobacteriaceae</taxon>
        <taxon>Mesorhizobium</taxon>
    </lineage>
</organism>
<dbReference type="Pfam" id="PF08241">
    <property type="entry name" value="Methyltransf_11"/>
    <property type="match status" value="1"/>
</dbReference>
<dbReference type="GO" id="GO:0032259">
    <property type="term" value="P:methylation"/>
    <property type="evidence" value="ECO:0007669"/>
    <property type="project" value="UniProtKB-KW"/>
</dbReference>
<dbReference type="GO" id="GO:0008757">
    <property type="term" value="F:S-adenosylmethionine-dependent methyltransferase activity"/>
    <property type="evidence" value="ECO:0007669"/>
    <property type="project" value="InterPro"/>
</dbReference>